<dbReference type="InterPro" id="IPR017900">
    <property type="entry name" value="4Fe4S_Fe_S_CS"/>
</dbReference>
<protein>
    <recommendedName>
        <fullName evidence="1">4Fe-4S ferredoxin-type domain-containing protein</fullName>
    </recommendedName>
</protein>
<dbReference type="InterPro" id="IPR053135">
    <property type="entry name" value="AKR2_Oxidoreductase"/>
</dbReference>
<dbReference type="AlphaFoldDB" id="A0A0F9VHU7"/>
<dbReference type="PROSITE" id="PS00198">
    <property type="entry name" value="4FE4S_FER_1"/>
    <property type="match status" value="1"/>
</dbReference>
<comment type="caution">
    <text evidence="2">The sequence shown here is derived from an EMBL/GenBank/DDBJ whole genome shotgun (WGS) entry which is preliminary data.</text>
</comment>
<dbReference type="Pfam" id="PF13187">
    <property type="entry name" value="Fer4_9"/>
    <property type="match status" value="1"/>
</dbReference>
<dbReference type="PROSITE" id="PS51379">
    <property type="entry name" value="4FE4S_FER_2"/>
    <property type="match status" value="1"/>
</dbReference>
<reference evidence="2" key="1">
    <citation type="journal article" date="2015" name="Nature">
        <title>Complex archaea that bridge the gap between prokaryotes and eukaryotes.</title>
        <authorList>
            <person name="Spang A."/>
            <person name="Saw J.H."/>
            <person name="Jorgensen S.L."/>
            <person name="Zaremba-Niedzwiedzka K."/>
            <person name="Martijn J."/>
            <person name="Lind A.E."/>
            <person name="van Eijk R."/>
            <person name="Schleper C."/>
            <person name="Guy L."/>
            <person name="Ettema T.J."/>
        </authorList>
    </citation>
    <scope>NUCLEOTIDE SEQUENCE</scope>
</reference>
<dbReference type="GO" id="GO:0016491">
    <property type="term" value="F:oxidoreductase activity"/>
    <property type="evidence" value="ECO:0007669"/>
    <property type="project" value="InterPro"/>
</dbReference>
<dbReference type="EMBL" id="LAZR01000525">
    <property type="protein sequence ID" value="KKN65388.1"/>
    <property type="molecule type" value="Genomic_DNA"/>
</dbReference>
<proteinExistence type="predicted"/>
<dbReference type="SUPFAM" id="SSF54862">
    <property type="entry name" value="4Fe-4S ferredoxins"/>
    <property type="match status" value="1"/>
</dbReference>
<organism evidence="2">
    <name type="scientific">marine sediment metagenome</name>
    <dbReference type="NCBI Taxonomy" id="412755"/>
    <lineage>
        <taxon>unclassified sequences</taxon>
        <taxon>metagenomes</taxon>
        <taxon>ecological metagenomes</taxon>
    </lineage>
</organism>
<dbReference type="SUPFAM" id="SSF51430">
    <property type="entry name" value="NAD(P)-linked oxidoreductase"/>
    <property type="match status" value="1"/>
</dbReference>
<dbReference type="Gene3D" id="3.20.20.100">
    <property type="entry name" value="NADP-dependent oxidoreductase domain"/>
    <property type="match status" value="1"/>
</dbReference>
<name>A0A0F9VHU7_9ZZZZ</name>
<dbReference type="Pfam" id="PF00248">
    <property type="entry name" value="Aldo_ket_red"/>
    <property type="match status" value="1"/>
</dbReference>
<accession>A0A0F9VHU7</accession>
<evidence type="ECO:0000259" key="1">
    <source>
        <dbReference type="PROSITE" id="PS51379"/>
    </source>
</evidence>
<evidence type="ECO:0000313" key="2">
    <source>
        <dbReference type="EMBL" id="KKN65388.1"/>
    </source>
</evidence>
<dbReference type="InterPro" id="IPR023210">
    <property type="entry name" value="NADP_OxRdtase_dom"/>
</dbReference>
<sequence>MKMRYRKMRNIEWEVSALGFGAMRLPTLEVEKEGEKKTIIDEKLSIEMIRYAIDHGCTYVDTAWMYMNGKSEELVGKALQDGYREKVHLVTKLPIGQGFVQKEEDFNRILDTQLKRLQTEYLDIYHLHGLGRPSFEKVKQLKIMEKMEQAKTEGKIKHFGFSFHDSVNTFKKIIDYYDWDAYQVQFNYMDVDFQAGIEGVRYAAEKGIAVIVMEPLRGGKLFIDEKNLNEKSPDIKEILDESKVKRSLPDWALQYVWNHEEVSVVLSGMSAMNQVEENIESANNSGIGHLTKEELQTTEALKKAFAKHIFAVPCTNCRYCIPCPEGVNIPGLFNILNQFNQYGENTRAGFTSYYKSLPKTQEELEKSGRKNNGSASLCVQCGDCLEKCPQQIEIPDELKSVRAIFEEGKKVTDFY</sequence>
<dbReference type="CDD" id="cd19096">
    <property type="entry name" value="AKR_Fe-S_oxidoreductase"/>
    <property type="match status" value="1"/>
</dbReference>
<gene>
    <name evidence="2" type="ORF">LCGC14_0482010</name>
</gene>
<dbReference type="PANTHER" id="PTHR43312:SF2">
    <property type="entry name" value="OXIDOREDUCTASE"/>
    <property type="match status" value="1"/>
</dbReference>
<dbReference type="InterPro" id="IPR020471">
    <property type="entry name" value="AKR"/>
</dbReference>
<feature type="domain" description="4Fe-4S ferredoxin-type" evidence="1">
    <location>
        <begin position="369"/>
        <end position="397"/>
    </location>
</feature>
<dbReference type="PANTHER" id="PTHR43312">
    <property type="entry name" value="D-THREO-ALDOSE 1-DEHYDROGENASE"/>
    <property type="match status" value="1"/>
</dbReference>
<dbReference type="InterPro" id="IPR017896">
    <property type="entry name" value="4Fe4S_Fe-S-bd"/>
</dbReference>
<dbReference type="InterPro" id="IPR036812">
    <property type="entry name" value="NAD(P)_OxRdtase_dom_sf"/>
</dbReference>
<dbReference type="PRINTS" id="PR00069">
    <property type="entry name" value="ALDKETRDTASE"/>
</dbReference>